<dbReference type="AlphaFoldDB" id="A0A1X4NNS0"/>
<gene>
    <name evidence="1" type="ORF">MGEO_06165</name>
</gene>
<evidence type="ECO:0000313" key="2">
    <source>
        <dbReference type="Proteomes" id="UP000193926"/>
    </source>
</evidence>
<evidence type="ECO:0000313" key="1">
    <source>
        <dbReference type="EMBL" id="OSQ52103.1"/>
    </source>
</evidence>
<protein>
    <submittedName>
        <fullName evidence="1">Uncharacterized protein</fullName>
    </submittedName>
</protein>
<organism evidence="1 2">
    <name type="scientific">Marivita geojedonensis</name>
    <dbReference type="NCBI Taxonomy" id="1123756"/>
    <lineage>
        <taxon>Bacteria</taxon>
        <taxon>Pseudomonadati</taxon>
        <taxon>Pseudomonadota</taxon>
        <taxon>Alphaproteobacteria</taxon>
        <taxon>Rhodobacterales</taxon>
        <taxon>Roseobacteraceae</taxon>
        <taxon>Marivita</taxon>
    </lineage>
</organism>
<reference evidence="1 2" key="1">
    <citation type="submission" date="2014-03" db="EMBL/GenBank/DDBJ databases">
        <title>The draft genome sequence of Marivita geojedonensis KCTC 23882.</title>
        <authorList>
            <person name="Lai Q."/>
            <person name="Shao Z."/>
        </authorList>
    </citation>
    <scope>NUCLEOTIDE SEQUENCE [LARGE SCALE GENOMIC DNA]</scope>
    <source>
        <strain evidence="1 2">DPG-138</strain>
    </source>
</reference>
<keyword evidence="2" id="KW-1185">Reference proteome</keyword>
<accession>A0A1X4NNS0</accession>
<proteinExistence type="predicted"/>
<dbReference type="Proteomes" id="UP000193926">
    <property type="component" value="Unassembled WGS sequence"/>
</dbReference>
<name>A0A1X4NNS0_9RHOB</name>
<comment type="caution">
    <text evidence="1">The sequence shown here is derived from an EMBL/GenBank/DDBJ whole genome shotgun (WGS) entry which is preliminary data.</text>
</comment>
<sequence>MSECARTPVETSRCVIEAILRDLSDTYTGLDGGGIASITQDATWKYTVAIAREERLDLITYTVVLHDDGMVEITDRAKSTKSY</sequence>
<dbReference type="EMBL" id="JFKC01000003">
    <property type="protein sequence ID" value="OSQ52103.1"/>
    <property type="molecule type" value="Genomic_DNA"/>
</dbReference>